<dbReference type="PROSITE" id="PS50097">
    <property type="entry name" value="BTB"/>
    <property type="match status" value="1"/>
</dbReference>
<organism evidence="3 4">
    <name type="scientific">Neohortaea acidophila</name>
    <dbReference type="NCBI Taxonomy" id="245834"/>
    <lineage>
        <taxon>Eukaryota</taxon>
        <taxon>Fungi</taxon>
        <taxon>Dikarya</taxon>
        <taxon>Ascomycota</taxon>
        <taxon>Pezizomycotina</taxon>
        <taxon>Dothideomycetes</taxon>
        <taxon>Dothideomycetidae</taxon>
        <taxon>Mycosphaerellales</taxon>
        <taxon>Teratosphaeriaceae</taxon>
        <taxon>Neohortaea</taxon>
    </lineage>
</organism>
<dbReference type="RefSeq" id="XP_033590062.1">
    <property type="nucleotide sequence ID" value="XM_033729603.1"/>
</dbReference>
<dbReference type="SUPFAM" id="SSF54695">
    <property type="entry name" value="POZ domain"/>
    <property type="match status" value="1"/>
</dbReference>
<dbReference type="InterPro" id="IPR000210">
    <property type="entry name" value="BTB/POZ_dom"/>
</dbReference>
<feature type="domain" description="BTB" evidence="2">
    <location>
        <begin position="64"/>
        <end position="132"/>
    </location>
</feature>
<protein>
    <submittedName>
        <fullName evidence="3">BTB/POZ domain-containing protein</fullName>
    </submittedName>
</protein>
<dbReference type="Gene3D" id="3.30.710.10">
    <property type="entry name" value="Potassium Channel Kv1.1, Chain A"/>
    <property type="match status" value="1"/>
</dbReference>
<gene>
    <name evidence="3" type="ORF">BDY17DRAFT_148619</name>
</gene>
<evidence type="ECO:0000259" key="2">
    <source>
        <dbReference type="PROSITE" id="PS50097"/>
    </source>
</evidence>
<keyword evidence="4" id="KW-1185">Reference proteome</keyword>
<evidence type="ECO:0000313" key="3">
    <source>
        <dbReference type="EMBL" id="KAF2483492.1"/>
    </source>
</evidence>
<feature type="compositionally biased region" description="Low complexity" evidence="1">
    <location>
        <begin position="40"/>
        <end position="60"/>
    </location>
</feature>
<dbReference type="PANTHER" id="PTHR47843">
    <property type="entry name" value="BTB DOMAIN-CONTAINING PROTEIN-RELATED"/>
    <property type="match status" value="1"/>
</dbReference>
<dbReference type="GeneID" id="54470605"/>
<dbReference type="PANTHER" id="PTHR47843:SF7">
    <property type="entry name" value="BTB DOMAIN-CONTAINING PROTEIN"/>
    <property type="match status" value="1"/>
</dbReference>
<name>A0A6A6PU29_9PEZI</name>
<evidence type="ECO:0000256" key="1">
    <source>
        <dbReference type="SAM" id="MobiDB-lite"/>
    </source>
</evidence>
<dbReference type="Proteomes" id="UP000799767">
    <property type="component" value="Unassembled WGS sequence"/>
</dbReference>
<feature type="region of interest" description="Disordered" evidence="1">
    <location>
        <begin position="1"/>
        <end position="60"/>
    </location>
</feature>
<dbReference type="Pfam" id="PF00651">
    <property type="entry name" value="BTB"/>
    <property type="match status" value="1"/>
</dbReference>
<dbReference type="AlphaFoldDB" id="A0A6A6PU29"/>
<reference evidence="3" key="1">
    <citation type="journal article" date="2020" name="Stud. Mycol.">
        <title>101 Dothideomycetes genomes: a test case for predicting lifestyles and emergence of pathogens.</title>
        <authorList>
            <person name="Haridas S."/>
            <person name="Albert R."/>
            <person name="Binder M."/>
            <person name="Bloem J."/>
            <person name="Labutti K."/>
            <person name="Salamov A."/>
            <person name="Andreopoulos B."/>
            <person name="Baker S."/>
            <person name="Barry K."/>
            <person name="Bills G."/>
            <person name="Bluhm B."/>
            <person name="Cannon C."/>
            <person name="Castanera R."/>
            <person name="Culley D."/>
            <person name="Daum C."/>
            <person name="Ezra D."/>
            <person name="Gonzalez J."/>
            <person name="Henrissat B."/>
            <person name="Kuo A."/>
            <person name="Liang C."/>
            <person name="Lipzen A."/>
            <person name="Lutzoni F."/>
            <person name="Magnuson J."/>
            <person name="Mondo S."/>
            <person name="Nolan M."/>
            <person name="Ohm R."/>
            <person name="Pangilinan J."/>
            <person name="Park H.-J."/>
            <person name="Ramirez L."/>
            <person name="Alfaro M."/>
            <person name="Sun H."/>
            <person name="Tritt A."/>
            <person name="Yoshinaga Y."/>
            <person name="Zwiers L.-H."/>
            <person name="Turgeon B."/>
            <person name="Goodwin S."/>
            <person name="Spatafora J."/>
            <person name="Crous P."/>
            <person name="Grigoriev I."/>
        </authorList>
    </citation>
    <scope>NUCLEOTIDE SEQUENCE</scope>
    <source>
        <strain evidence="3">CBS 113389</strain>
    </source>
</reference>
<dbReference type="EMBL" id="MU001635">
    <property type="protein sequence ID" value="KAF2483492.1"/>
    <property type="molecule type" value="Genomic_DNA"/>
</dbReference>
<dbReference type="InterPro" id="IPR011333">
    <property type="entry name" value="SKP1/BTB/POZ_sf"/>
</dbReference>
<sequence length="274" mass="30656">MFAKSCRESFSYRAGKATSKKKERSFRDKDLTRSRTMFIPQTTKPSQSQSPSSSNPTSPNLNSSIVTISVGASSRLFAAHEDVLCKSPYFAHMCRAHFFETSGKRLDLPDEEPEIFSAVLEHLYKGDYTPKLAFDKKRASWYLEDGVSERGENAIYLGEVVGTVLKDTIIYCSAQRYNLPDLQRLALKKQGLQTGVQCSTILASARFAYAHTPASDSKLRAHYLALIIRSRNTFKRSGTMQMEMQKGGTPLFFDLFVALVNHLDDIAGVAKSPR</sequence>
<accession>A0A6A6PU29</accession>
<dbReference type="OrthoDB" id="45365at2759"/>
<proteinExistence type="predicted"/>
<evidence type="ECO:0000313" key="4">
    <source>
        <dbReference type="Proteomes" id="UP000799767"/>
    </source>
</evidence>